<dbReference type="Gene3D" id="3.20.20.70">
    <property type="entry name" value="Aldolase class I"/>
    <property type="match status" value="1"/>
</dbReference>
<feature type="binding site" evidence="3">
    <location>
        <position position="374"/>
    </location>
    <ligand>
        <name>Mn(2+)</name>
        <dbReference type="ChEBI" id="CHEBI:29035"/>
    </ligand>
</feature>
<keyword evidence="3" id="KW-0464">Manganese</keyword>
<organism evidence="5 6">
    <name type="scientific">Mangrovihabitans endophyticus</name>
    <dbReference type="NCBI Taxonomy" id="1751298"/>
    <lineage>
        <taxon>Bacteria</taxon>
        <taxon>Bacillati</taxon>
        <taxon>Actinomycetota</taxon>
        <taxon>Actinomycetes</taxon>
        <taxon>Micromonosporales</taxon>
        <taxon>Micromonosporaceae</taxon>
        <taxon>Mangrovihabitans</taxon>
    </lineage>
</organism>
<dbReference type="EMBL" id="BMMX01000001">
    <property type="protein sequence ID" value="GGK75897.1"/>
    <property type="molecule type" value="Genomic_DNA"/>
</dbReference>
<keyword evidence="3" id="KW-0170">Cobalt</keyword>
<evidence type="ECO:0000256" key="2">
    <source>
        <dbReference type="ARBA" id="ARBA00022679"/>
    </source>
</evidence>
<feature type="binding site" evidence="3">
    <location>
        <position position="80"/>
    </location>
    <ligand>
        <name>Mn(2+)</name>
        <dbReference type="ChEBI" id="CHEBI:29035"/>
    </ligand>
</feature>
<comment type="cofactor">
    <cofactor evidence="3">
        <name>Mn(2+)</name>
        <dbReference type="ChEBI" id="CHEBI:29035"/>
    </cofactor>
    <cofactor evidence="3">
        <name>Co(2+)</name>
        <dbReference type="ChEBI" id="CHEBI:48828"/>
    </cofactor>
    <cofactor evidence="3">
        <name>Cd(2+)</name>
        <dbReference type="ChEBI" id="CHEBI:48775"/>
    </cofactor>
    <text evidence="3">Binds 1 divalent cation per subunit. The enzyme is active with manganese, cobalt or cadmium ions.</text>
</comment>
<dbReference type="PANTHER" id="PTHR21337">
    <property type="entry name" value="PHOSPHO-2-DEHYDRO-3-DEOXYHEPTONATE ALDOLASE 1, 2"/>
    <property type="match status" value="1"/>
</dbReference>
<keyword evidence="2 4" id="KW-0808">Transferase</keyword>
<protein>
    <recommendedName>
        <fullName evidence="4">Phospho-2-dehydro-3-deoxyheptonate aldolase</fullName>
        <ecNumber evidence="4">2.5.1.54</ecNumber>
    </recommendedName>
</protein>
<dbReference type="Proteomes" id="UP000656042">
    <property type="component" value="Unassembled WGS sequence"/>
</dbReference>
<dbReference type="AlphaFoldDB" id="A0A8J3BTL5"/>
<dbReference type="InterPro" id="IPR013785">
    <property type="entry name" value="Aldolase_TIM"/>
</dbReference>
<reference evidence="5" key="1">
    <citation type="journal article" date="2014" name="Int. J. Syst. Evol. Microbiol.">
        <title>Complete genome sequence of Corynebacterium casei LMG S-19264T (=DSM 44701T), isolated from a smear-ripened cheese.</title>
        <authorList>
            <consortium name="US DOE Joint Genome Institute (JGI-PGF)"/>
            <person name="Walter F."/>
            <person name="Albersmeier A."/>
            <person name="Kalinowski J."/>
            <person name="Ruckert C."/>
        </authorList>
    </citation>
    <scope>NUCLEOTIDE SEQUENCE</scope>
    <source>
        <strain evidence="5">CGMCC 4.7299</strain>
    </source>
</reference>
<dbReference type="InterPro" id="IPR002480">
    <property type="entry name" value="DAHP_synth_2"/>
</dbReference>
<comment type="pathway">
    <text evidence="4">Metabolic intermediate biosynthesis; chorismate biosynthesis; chorismate from D-erythrose 4-phosphate and phosphoenolpyruvate: step 1/7.</text>
</comment>
<evidence type="ECO:0000256" key="3">
    <source>
        <dbReference type="PIRSR" id="PIRSR602480-1"/>
    </source>
</evidence>
<comment type="caution">
    <text evidence="5">The sequence shown here is derived from an EMBL/GenBank/DDBJ whole genome shotgun (WGS) entry which is preliminary data.</text>
</comment>
<evidence type="ECO:0000256" key="1">
    <source>
        <dbReference type="ARBA" id="ARBA00008911"/>
    </source>
</evidence>
<keyword evidence="3" id="KW-0104">Cadmium</keyword>
<evidence type="ECO:0000313" key="5">
    <source>
        <dbReference type="EMBL" id="GGK75897.1"/>
    </source>
</evidence>
<feature type="binding site" evidence="3">
    <location>
        <position position="349"/>
    </location>
    <ligand>
        <name>Mn(2+)</name>
        <dbReference type="ChEBI" id="CHEBI:29035"/>
    </ligand>
</feature>
<dbReference type="SUPFAM" id="SSF51569">
    <property type="entry name" value="Aldolase"/>
    <property type="match status" value="1"/>
</dbReference>
<reference evidence="5" key="2">
    <citation type="submission" date="2020-09" db="EMBL/GenBank/DDBJ databases">
        <authorList>
            <person name="Sun Q."/>
            <person name="Zhou Y."/>
        </authorList>
    </citation>
    <scope>NUCLEOTIDE SEQUENCE</scope>
    <source>
        <strain evidence="5">CGMCC 4.7299</strain>
    </source>
</reference>
<comment type="similarity">
    <text evidence="1 4">Belongs to the class-II DAHP synthase family.</text>
</comment>
<keyword evidence="6" id="KW-1185">Reference proteome</keyword>
<dbReference type="GO" id="GO:0009423">
    <property type="term" value="P:chorismate biosynthetic process"/>
    <property type="evidence" value="ECO:0007669"/>
    <property type="project" value="UniProtKB-UniPathway"/>
</dbReference>
<dbReference type="GO" id="GO:0003849">
    <property type="term" value="F:3-deoxy-7-phosphoheptulonate synthase activity"/>
    <property type="evidence" value="ECO:0007669"/>
    <property type="project" value="UniProtKB-EC"/>
</dbReference>
<dbReference type="GO" id="GO:0008652">
    <property type="term" value="P:amino acid biosynthetic process"/>
    <property type="evidence" value="ECO:0007669"/>
    <property type="project" value="UniProtKB-KW"/>
</dbReference>
<feature type="binding site" evidence="3">
    <location>
        <position position="248"/>
    </location>
    <ligand>
        <name>phosphoenolpyruvate</name>
        <dbReference type="ChEBI" id="CHEBI:58702"/>
    </ligand>
</feature>
<dbReference type="EC" id="2.5.1.54" evidence="4"/>
<dbReference type="UniPathway" id="UPA00053">
    <property type="reaction ID" value="UER00084"/>
</dbReference>
<gene>
    <name evidence="5" type="ORF">GCM10012284_07370</name>
</gene>
<feature type="binding site" evidence="3">
    <location>
        <position position="279"/>
    </location>
    <ligand>
        <name>phosphoenolpyruvate</name>
        <dbReference type="ChEBI" id="CHEBI:58702"/>
    </ligand>
</feature>
<keyword evidence="4" id="KW-0028">Amino-acid biosynthesis</keyword>
<sequence>MTWAGPATSVTALAPQELRHWRGLPAGQQPEWGDGWLLEQVVGDLARLPGLVGWHDVHRLRERLRDVAQGRVRVVQAGDCAEDPDHCRPAPLARKVAQIGAMAEVMEITSGRPVLRVGRIAGQFAKPRSAPTERVGGIDLPAYRGHLVNGPAADAAQRRPDPLRLLAGYDAARRAMAWLARVPGAEPSVWTSHEALLLDYEVPLVRRDPEGRLILTSTHWPWIGERTRDPDHAHVRLLAAIGNPVACKVGPTVTPDQLLRLCAVLDPDRDPGRLTLVARMGADRIGSRLPALVRAVRRAGHPVIWLCDPMHGNTVAAPDGSKTRLLSTVLAEVDAFQNIVDTAAGLHLETTPEPVVECVSAAHERPGPRTSLCDPRLNTEQALTLTERWYR</sequence>
<feature type="binding site" evidence="3">
    <location>
        <position position="311"/>
    </location>
    <ligand>
        <name>Mn(2+)</name>
        <dbReference type="ChEBI" id="CHEBI:29035"/>
    </ligand>
</feature>
<accession>A0A8J3BTL5</accession>
<comment type="catalytic activity">
    <reaction evidence="4">
        <text>D-erythrose 4-phosphate + phosphoenolpyruvate + H2O = 7-phospho-2-dehydro-3-deoxy-D-arabino-heptonate + phosphate</text>
        <dbReference type="Rhea" id="RHEA:14717"/>
        <dbReference type="ChEBI" id="CHEBI:15377"/>
        <dbReference type="ChEBI" id="CHEBI:16897"/>
        <dbReference type="ChEBI" id="CHEBI:43474"/>
        <dbReference type="ChEBI" id="CHEBI:58394"/>
        <dbReference type="ChEBI" id="CHEBI:58702"/>
        <dbReference type="EC" id="2.5.1.54"/>
    </reaction>
</comment>
<feature type="binding site" evidence="3">
    <location>
        <position position="119"/>
    </location>
    <ligand>
        <name>phosphoenolpyruvate</name>
        <dbReference type="ChEBI" id="CHEBI:58702"/>
    </ligand>
</feature>
<evidence type="ECO:0000256" key="4">
    <source>
        <dbReference type="RuleBase" id="RU363071"/>
    </source>
</evidence>
<feature type="binding site" evidence="3">
    <location>
        <begin position="225"/>
        <end position="226"/>
    </location>
    <ligand>
        <name>phosphoenolpyruvate</name>
        <dbReference type="ChEBI" id="CHEBI:58702"/>
    </ligand>
</feature>
<dbReference type="Pfam" id="PF01474">
    <property type="entry name" value="DAHP_synth_2"/>
    <property type="match status" value="2"/>
</dbReference>
<dbReference type="PANTHER" id="PTHR21337:SF0">
    <property type="entry name" value="PHOSPHO-2-DEHYDRO-3-DEOXYHEPTONATE ALDOLASE"/>
    <property type="match status" value="1"/>
</dbReference>
<evidence type="ECO:0000313" key="6">
    <source>
        <dbReference type="Proteomes" id="UP000656042"/>
    </source>
</evidence>
<dbReference type="GO" id="GO:0009073">
    <property type="term" value="P:aromatic amino acid family biosynthetic process"/>
    <property type="evidence" value="ECO:0007669"/>
    <property type="project" value="UniProtKB-KW"/>
</dbReference>
<keyword evidence="4" id="KW-0057">Aromatic amino acid biosynthesis</keyword>
<proteinExistence type="inferred from homology"/>
<name>A0A8J3BTL5_9ACTN</name>